<dbReference type="Pfam" id="PF00621">
    <property type="entry name" value="RhoGEF"/>
    <property type="match status" value="1"/>
</dbReference>
<dbReference type="PANTHER" id="PTHR22834">
    <property type="entry name" value="NUCLEAR FUSION PROTEIN FUS2"/>
    <property type="match status" value="1"/>
</dbReference>
<keyword evidence="1 3" id="KW-0728">SH3 domain</keyword>
<keyword evidence="2" id="KW-0344">Guanine-nucleotide releasing factor</keyword>
<dbReference type="SUPFAM" id="SSF48065">
    <property type="entry name" value="DBL homology domain (DH-domain)"/>
    <property type="match status" value="1"/>
</dbReference>
<accession>A0AA40I6L8</accession>
<dbReference type="InterPro" id="IPR051492">
    <property type="entry name" value="Dynamin-Rho_GEF"/>
</dbReference>
<dbReference type="Pfam" id="PF03114">
    <property type="entry name" value="BAR"/>
    <property type="match status" value="1"/>
</dbReference>
<comment type="caution">
    <text evidence="8">The sequence shown here is derived from an EMBL/GenBank/DDBJ whole genome shotgun (WGS) entry which is preliminary data.</text>
</comment>
<dbReference type="Gene3D" id="2.30.30.40">
    <property type="entry name" value="SH3 Domains"/>
    <property type="match status" value="2"/>
</dbReference>
<gene>
    <name evidence="8" type="ORF">QTO34_016232</name>
</gene>
<feature type="domain" description="DH" evidence="6">
    <location>
        <begin position="30"/>
        <end position="242"/>
    </location>
</feature>
<name>A0AA40I6L8_CNENI</name>
<evidence type="ECO:0000259" key="5">
    <source>
        <dbReference type="PROSITE" id="PS50002"/>
    </source>
</evidence>
<sequence length="720" mass="80807">MADRGADEPSSRTESPDGESRVSEDRWSRHQRLAIRELIDTEVSYLHMLRLCALDIRSRLKQLPQGDLDVLFSNIDDVIKVNSRFLQDLQGTDAMEEKQVQLIGNLFLEFQEELERVYKVYCANYDQALLLVESYRREPELQREIQAIIEAVVRLKFCPMEKAQNCPGGITARADISGGSSRPQAGPSGLSFLLVIPLQRITKYPLLLQKILENTLPDASAYSVLQRATSALQDVNANINEYKRRKEVASKYTKVEHLTLRERLARINTHTLSKKTTRLSQLLKQEAGLVLRTEDKEFDDLEERFHWVSLCVTELKNNVAAYLDNLEAFLRFRPQQYDLDMPAGPVGQYCNLARDLQLQAFPEFKQRLEDLVGQPLCSLAKALASPQNLIKKRLDKLLDFERLEEKLLEEGSVTYEEEEARHTYQALNSLLVAELPQFNQLAVQWLGQILGTFVALQRDLAKQVLQRAESSLAQLPHHHLSEPAFRKLVEDALGQTGQPASLFQENFEKVLTPPTIQPLLPGAERQVQALLTKYGPGKLYQVTSNTSGSRTLDLSLPRGQIVALLQNKDTKGNSSRWLVDTGGVEKVACSQLAFAMSTGHRGYVPAGKLEPYQIVPREEKLRGQAGPREDSRHPTPEPTAALVAAVPTGTQVVAMYPFVARNSHEVSLQAGQPVTVLEAPDKKGNPEWSLVEVDGRRGYVPSSFLARAPSPAPWGWSLPS</sequence>
<evidence type="ECO:0000313" key="9">
    <source>
        <dbReference type="Proteomes" id="UP001177744"/>
    </source>
</evidence>
<evidence type="ECO:0008006" key="10">
    <source>
        <dbReference type="Google" id="ProtNLM"/>
    </source>
</evidence>
<dbReference type="CDD" id="cd07589">
    <property type="entry name" value="BAR_DNMBP"/>
    <property type="match status" value="1"/>
</dbReference>
<dbReference type="PANTHER" id="PTHR22834:SF9">
    <property type="entry name" value="RHO GUANINE NUCLEOTIDE EXCHANGE FACTOR 37"/>
    <property type="match status" value="1"/>
</dbReference>
<dbReference type="SMART" id="SM00325">
    <property type="entry name" value="RhoGEF"/>
    <property type="match status" value="1"/>
</dbReference>
<dbReference type="Pfam" id="PF07653">
    <property type="entry name" value="SH3_2"/>
    <property type="match status" value="1"/>
</dbReference>
<proteinExistence type="predicted"/>
<dbReference type="EMBL" id="JAULJE010000005">
    <property type="protein sequence ID" value="KAK1343452.1"/>
    <property type="molecule type" value="Genomic_DNA"/>
</dbReference>
<feature type="region of interest" description="Disordered" evidence="4">
    <location>
        <begin position="1"/>
        <end position="24"/>
    </location>
</feature>
<evidence type="ECO:0000256" key="1">
    <source>
        <dbReference type="ARBA" id="ARBA00022443"/>
    </source>
</evidence>
<dbReference type="SUPFAM" id="SSF103657">
    <property type="entry name" value="BAR/IMD domain-like"/>
    <property type="match status" value="1"/>
</dbReference>
<dbReference type="PROSITE" id="PS51021">
    <property type="entry name" value="BAR"/>
    <property type="match status" value="1"/>
</dbReference>
<protein>
    <recommendedName>
        <fullName evidence="10">Rho guanine nucleotide exchange factor 37</fullName>
    </recommendedName>
</protein>
<dbReference type="GO" id="GO:0005737">
    <property type="term" value="C:cytoplasm"/>
    <property type="evidence" value="ECO:0007669"/>
    <property type="project" value="InterPro"/>
</dbReference>
<evidence type="ECO:0000259" key="6">
    <source>
        <dbReference type="PROSITE" id="PS50010"/>
    </source>
</evidence>
<feature type="domain" description="BAR" evidence="7">
    <location>
        <begin position="283"/>
        <end position="484"/>
    </location>
</feature>
<evidence type="ECO:0000313" key="8">
    <source>
        <dbReference type="EMBL" id="KAK1343452.1"/>
    </source>
</evidence>
<evidence type="ECO:0000259" key="7">
    <source>
        <dbReference type="PROSITE" id="PS51021"/>
    </source>
</evidence>
<dbReference type="Gene3D" id="1.20.900.10">
    <property type="entry name" value="Dbl homology (DH) domain"/>
    <property type="match status" value="1"/>
</dbReference>
<dbReference type="InterPro" id="IPR000219">
    <property type="entry name" value="DH_dom"/>
</dbReference>
<dbReference type="Gene3D" id="1.20.1270.60">
    <property type="entry name" value="Arfaptin homology (AH) domain/BAR domain"/>
    <property type="match status" value="1"/>
</dbReference>
<feature type="domain" description="SH3" evidence="5">
    <location>
        <begin position="535"/>
        <end position="614"/>
    </location>
</feature>
<dbReference type="FunFam" id="2.30.30.40:FF:000177">
    <property type="entry name" value="Rho guanine nucleotide exchange factor (GEF) 37"/>
    <property type="match status" value="1"/>
</dbReference>
<feature type="domain" description="SH3" evidence="5">
    <location>
        <begin position="647"/>
        <end position="710"/>
    </location>
</feature>
<keyword evidence="9" id="KW-1185">Reference proteome</keyword>
<dbReference type="PROSITE" id="PS50002">
    <property type="entry name" value="SH3"/>
    <property type="match status" value="2"/>
</dbReference>
<dbReference type="Pfam" id="PF14604">
    <property type="entry name" value="SH3_9"/>
    <property type="match status" value="1"/>
</dbReference>
<dbReference type="InterPro" id="IPR035899">
    <property type="entry name" value="DBL_dom_sf"/>
</dbReference>
<dbReference type="CDD" id="cd00160">
    <property type="entry name" value="RhoGEF"/>
    <property type="match status" value="1"/>
</dbReference>
<dbReference type="SMART" id="SM00721">
    <property type="entry name" value="BAR"/>
    <property type="match status" value="1"/>
</dbReference>
<evidence type="ECO:0000256" key="2">
    <source>
        <dbReference type="ARBA" id="ARBA00022658"/>
    </source>
</evidence>
<dbReference type="AlphaFoldDB" id="A0AA40I6L8"/>
<dbReference type="SMART" id="SM00326">
    <property type="entry name" value="SH3"/>
    <property type="match status" value="2"/>
</dbReference>
<dbReference type="GO" id="GO:0005085">
    <property type="term" value="F:guanyl-nucleotide exchange factor activity"/>
    <property type="evidence" value="ECO:0007669"/>
    <property type="project" value="UniProtKB-KW"/>
</dbReference>
<dbReference type="Proteomes" id="UP001177744">
    <property type="component" value="Unassembled WGS sequence"/>
</dbReference>
<dbReference type="InterPro" id="IPR001452">
    <property type="entry name" value="SH3_domain"/>
</dbReference>
<evidence type="ECO:0000256" key="3">
    <source>
        <dbReference type="PROSITE-ProRule" id="PRU00192"/>
    </source>
</evidence>
<dbReference type="InterPro" id="IPR027267">
    <property type="entry name" value="AH/BAR_dom_sf"/>
</dbReference>
<dbReference type="InterPro" id="IPR004148">
    <property type="entry name" value="BAR_dom"/>
</dbReference>
<evidence type="ECO:0000256" key="4">
    <source>
        <dbReference type="SAM" id="MobiDB-lite"/>
    </source>
</evidence>
<dbReference type="InterPro" id="IPR036028">
    <property type="entry name" value="SH3-like_dom_sf"/>
</dbReference>
<dbReference type="FunFam" id="1.20.1270.60:FF:000057">
    <property type="entry name" value="Rho guanine nucleotide exchange factor 37"/>
    <property type="match status" value="1"/>
</dbReference>
<organism evidence="8 9">
    <name type="scientific">Cnephaeus nilssonii</name>
    <name type="common">Northern bat</name>
    <name type="synonym">Eptesicus nilssonii</name>
    <dbReference type="NCBI Taxonomy" id="3371016"/>
    <lineage>
        <taxon>Eukaryota</taxon>
        <taxon>Metazoa</taxon>
        <taxon>Chordata</taxon>
        <taxon>Craniata</taxon>
        <taxon>Vertebrata</taxon>
        <taxon>Euteleostomi</taxon>
        <taxon>Mammalia</taxon>
        <taxon>Eutheria</taxon>
        <taxon>Laurasiatheria</taxon>
        <taxon>Chiroptera</taxon>
        <taxon>Yangochiroptera</taxon>
        <taxon>Vespertilionidae</taxon>
        <taxon>Cnephaeus</taxon>
    </lineage>
</organism>
<dbReference type="PROSITE" id="PS50010">
    <property type="entry name" value="DH_2"/>
    <property type="match status" value="1"/>
</dbReference>
<dbReference type="SUPFAM" id="SSF50044">
    <property type="entry name" value="SH3-domain"/>
    <property type="match status" value="2"/>
</dbReference>
<dbReference type="FunFam" id="2.30.30.40:FF:000174">
    <property type="entry name" value="rho guanine nucleotide exchange factor 37"/>
    <property type="match status" value="1"/>
</dbReference>
<reference evidence="8" key="1">
    <citation type="submission" date="2023-06" db="EMBL/GenBank/DDBJ databases">
        <title>Reference genome for the Northern bat (Eptesicus nilssonii), a most northern bat species.</title>
        <authorList>
            <person name="Laine V.N."/>
            <person name="Pulliainen A.T."/>
            <person name="Lilley T.M."/>
        </authorList>
    </citation>
    <scope>NUCLEOTIDE SEQUENCE</scope>
    <source>
        <strain evidence="8">BLF_Eptnil</strain>
        <tissue evidence="8">Kidney</tissue>
    </source>
</reference>